<dbReference type="OMA" id="EAPDKND"/>
<dbReference type="Proteomes" id="UP000011087">
    <property type="component" value="Unassembled WGS sequence"/>
</dbReference>
<evidence type="ECO:0000313" key="5">
    <source>
        <dbReference type="Proteomes" id="UP000011087"/>
    </source>
</evidence>
<dbReference type="InterPro" id="IPR036770">
    <property type="entry name" value="Ankyrin_rpt-contain_sf"/>
</dbReference>
<dbReference type="PaxDb" id="55529-EKX42447"/>
<feature type="repeat" description="ANK" evidence="3">
    <location>
        <begin position="64"/>
        <end position="96"/>
    </location>
</feature>
<feature type="repeat" description="ANK" evidence="3">
    <location>
        <begin position="34"/>
        <end position="63"/>
    </location>
</feature>
<dbReference type="InterPro" id="IPR002110">
    <property type="entry name" value="Ankyrin_rpt"/>
</dbReference>
<dbReference type="STRING" id="905079.L1J2B8"/>
<dbReference type="PROSITE" id="PS50088">
    <property type="entry name" value="ANK_REPEAT"/>
    <property type="match status" value="3"/>
</dbReference>
<keyword evidence="1" id="KW-0677">Repeat</keyword>
<proteinExistence type="predicted"/>
<dbReference type="HOGENOM" id="CLU_000134_18_9_1"/>
<dbReference type="PANTHER" id="PTHR24173:SF74">
    <property type="entry name" value="ANKYRIN REPEAT DOMAIN-CONTAINING PROTEIN 16"/>
    <property type="match status" value="1"/>
</dbReference>
<reference evidence="5" key="1">
    <citation type="journal article" date="2012" name="Nature">
        <title>Algal genomes reveal evolutionary mosaicism and the fate of nucleomorphs.</title>
        <authorList>
            <consortium name="DOE Joint Genome Institute"/>
            <person name="Curtis B.A."/>
            <person name="Tanifuji G."/>
            <person name="Burki F."/>
            <person name="Gruber A."/>
            <person name="Irimia M."/>
            <person name="Maruyama S."/>
            <person name="Arias M.C."/>
            <person name="Ball S.G."/>
            <person name="Gile G.H."/>
            <person name="Hirakawa Y."/>
            <person name="Hopkins J.F."/>
            <person name="Kuo A."/>
            <person name="Rensing S.A."/>
            <person name="Schmutz J."/>
            <person name="Symeonidi A."/>
            <person name="Elias M."/>
            <person name="Eveleigh R.J."/>
            <person name="Herman E.K."/>
            <person name="Klute M.J."/>
            <person name="Nakayama T."/>
            <person name="Obornik M."/>
            <person name="Reyes-Prieto A."/>
            <person name="Armbrust E.V."/>
            <person name="Aves S.J."/>
            <person name="Beiko R.G."/>
            <person name="Coutinho P."/>
            <person name="Dacks J.B."/>
            <person name="Durnford D.G."/>
            <person name="Fast N.M."/>
            <person name="Green B.R."/>
            <person name="Grisdale C.J."/>
            <person name="Hempel F."/>
            <person name="Henrissat B."/>
            <person name="Hoppner M.P."/>
            <person name="Ishida K."/>
            <person name="Kim E."/>
            <person name="Koreny L."/>
            <person name="Kroth P.G."/>
            <person name="Liu Y."/>
            <person name="Malik S.B."/>
            <person name="Maier U.G."/>
            <person name="McRose D."/>
            <person name="Mock T."/>
            <person name="Neilson J.A."/>
            <person name="Onodera N.T."/>
            <person name="Poole A.M."/>
            <person name="Pritham E.J."/>
            <person name="Richards T.A."/>
            <person name="Rocap G."/>
            <person name="Roy S.W."/>
            <person name="Sarai C."/>
            <person name="Schaack S."/>
            <person name="Shirato S."/>
            <person name="Slamovits C.H."/>
            <person name="Spencer D.F."/>
            <person name="Suzuki S."/>
            <person name="Worden A.Z."/>
            <person name="Zauner S."/>
            <person name="Barry K."/>
            <person name="Bell C."/>
            <person name="Bharti A.K."/>
            <person name="Crow J.A."/>
            <person name="Grimwood J."/>
            <person name="Kramer R."/>
            <person name="Lindquist E."/>
            <person name="Lucas S."/>
            <person name="Salamov A."/>
            <person name="McFadden G.I."/>
            <person name="Lane C.E."/>
            <person name="Keeling P.J."/>
            <person name="Gray M.W."/>
            <person name="Grigoriev I.V."/>
            <person name="Archibald J.M."/>
        </authorList>
    </citation>
    <scope>NUCLEOTIDE SEQUENCE</scope>
    <source>
        <strain evidence="5">CCMP2712</strain>
    </source>
</reference>
<sequence>MFEAAQKVDSDLIRKAVKNGASITSQDESMCMWTALHYAAENGSVPTMRTCLRLGANITARSSQGQTALHVAALEGKIEAVRYLLKKGIFVDERNLFQYTALHIAASQGNLQVARILLDAGADINALTMDGNNVIN</sequence>
<evidence type="ECO:0000256" key="3">
    <source>
        <dbReference type="PROSITE-ProRule" id="PRU00023"/>
    </source>
</evidence>
<protein>
    <submittedName>
        <fullName evidence="4">Uncharacterized protein</fullName>
    </submittedName>
</protein>
<feature type="repeat" description="ANK" evidence="3">
    <location>
        <begin position="97"/>
        <end position="129"/>
    </location>
</feature>
<evidence type="ECO:0000313" key="4">
    <source>
        <dbReference type="EnsemblProtists" id="EKX42447"/>
    </source>
</evidence>
<name>A0A0C3TEV9_GUITC</name>
<evidence type="ECO:0000256" key="1">
    <source>
        <dbReference type="ARBA" id="ARBA00022737"/>
    </source>
</evidence>
<dbReference type="SUPFAM" id="SSF48403">
    <property type="entry name" value="Ankyrin repeat"/>
    <property type="match status" value="1"/>
</dbReference>
<reference evidence="4" key="3">
    <citation type="submission" date="2016-03" db="UniProtKB">
        <authorList>
            <consortium name="EnsemblProtists"/>
        </authorList>
    </citation>
    <scope>IDENTIFICATION</scope>
</reference>
<dbReference type="Pfam" id="PF12796">
    <property type="entry name" value="Ank_2"/>
    <property type="match status" value="1"/>
</dbReference>
<keyword evidence="2 3" id="KW-0040">ANK repeat</keyword>
<dbReference type="PROSITE" id="PS50297">
    <property type="entry name" value="ANK_REP_REGION"/>
    <property type="match status" value="2"/>
</dbReference>
<dbReference type="OrthoDB" id="194358at2759"/>
<dbReference type="SMART" id="SM00248">
    <property type="entry name" value="ANK"/>
    <property type="match status" value="3"/>
</dbReference>
<dbReference type="PRINTS" id="PR01415">
    <property type="entry name" value="ANKYRIN"/>
</dbReference>
<dbReference type="PANTHER" id="PTHR24173">
    <property type="entry name" value="ANKYRIN REPEAT CONTAINING"/>
    <property type="match status" value="1"/>
</dbReference>
<accession>A0A0C3TEV9</accession>
<dbReference type="Gene3D" id="1.25.40.20">
    <property type="entry name" value="Ankyrin repeat-containing domain"/>
    <property type="match status" value="1"/>
</dbReference>
<dbReference type="EnsemblProtists" id="EKX42447">
    <property type="protein sequence ID" value="EKX42447"/>
    <property type="gene ID" value="GUITHDRAFT_58299"/>
</dbReference>
<reference evidence="5" key="2">
    <citation type="submission" date="2012-11" db="EMBL/GenBank/DDBJ databases">
        <authorList>
            <person name="Kuo A."/>
            <person name="Curtis B.A."/>
            <person name="Tanifuji G."/>
            <person name="Burki F."/>
            <person name="Gruber A."/>
            <person name="Irimia M."/>
            <person name="Maruyama S."/>
            <person name="Arias M.C."/>
            <person name="Ball S.G."/>
            <person name="Gile G.H."/>
            <person name="Hirakawa Y."/>
            <person name="Hopkins J.F."/>
            <person name="Rensing S.A."/>
            <person name="Schmutz J."/>
            <person name="Symeonidi A."/>
            <person name="Elias M."/>
            <person name="Eveleigh R.J."/>
            <person name="Herman E.K."/>
            <person name="Klute M.J."/>
            <person name="Nakayama T."/>
            <person name="Obornik M."/>
            <person name="Reyes-Prieto A."/>
            <person name="Armbrust E.V."/>
            <person name="Aves S.J."/>
            <person name="Beiko R.G."/>
            <person name="Coutinho P."/>
            <person name="Dacks J.B."/>
            <person name="Durnford D.G."/>
            <person name="Fast N.M."/>
            <person name="Green B.R."/>
            <person name="Grisdale C."/>
            <person name="Hempe F."/>
            <person name="Henrissat B."/>
            <person name="Hoppner M.P."/>
            <person name="Ishida K.-I."/>
            <person name="Kim E."/>
            <person name="Koreny L."/>
            <person name="Kroth P.G."/>
            <person name="Liu Y."/>
            <person name="Malik S.-B."/>
            <person name="Maier U.G."/>
            <person name="McRose D."/>
            <person name="Mock T."/>
            <person name="Neilson J.A."/>
            <person name="Onodera N.T."/>
            <person name="Poole A.M."/>
            <person name="Pritham E.J."/>
            <person name="Richards T.A."/>
            <person name="Rocap G."/>
            <person name="Roy S.W."/>
            <person name="Sarai C."/>
            <person name="Schaack S."/>
            <person name="Shirato S."/>
            <person name="Slamovits C.H."/>
            <person name="Spencer D.F."/>
            <person name="Suzuki S."/>
            <person name="Worden A.Z."/>
            <person name="Zauner S."/>
            <person name="Barry K."/>
            <person name="Bell C."/>
            <person name="Bharti A.K."/>
            <person name="Crow J.A."/>
            <person name="Grimwood J."/>
            <person name="Kramer R."/>
            <person name="Lindquist E."/>
            <person name="Lucas S."/>
            <person name="Salamov A."/>
            <person name="McFadden G.I."/>
            <person name="Lane C.E."/>
            <person name="Keeling P.J."/>
            <person name="Gray M.W."/>
            <person name="Grigoriev I.V."/>
            <person name="Archibald J.M."/>
        </authorList>
    </citation>
    <scope>NUCLEOTIDE SEQUENCE</scope>
    <source>
        <strain evidence="5">CCMP2712</strain>
    </source>
</reference>
<evidence type="ECO:0000256" key="2">
    <source>
        <dbReference type="ARBA" id="ARBA00023043"/>
    </source>
</evidence>
<dbReference type="eggNOG" id="KOG4177">
    <property type="taxonomic scope" value="Eukaryota"/>
</dbReference>
<organism evidence="4 5">
    <name type="scientific">Guillardia theta (strain CCMP2712)</name>
    <name type="common">Cryptophyte</name>
    <dbReference type="NCBI Taxonomy" id="905079"/>
    <lineage>
        <taxon>Eukaryota</taxon>
        <taxon>Cryptophyceae</taxon>
        <taxon>Pyrenomonadales</taxon>
        <taxon>Geminigeraceae</taxon>
        <taxon>Guillardia</taxon>
    </lineage>
</organism>
<keyword evidence="5" id="KW-1185">Reference proteome</keyword>